<accession>E6UEV3</accession>
<dbReference type="EMBL" id="CP002403">
    <property type="protein sequence ID" value="ADU22952.1"/>
    <property type="molecule type" value="Genomic_DNA"/>
</dbReference>
<organism evidence="1 2">
    <name type="scientific">Ruminococcus albus (strain ATCC 27210 / DSM 20455 / JCM 14654 / NCDO 2250 / 7)</name>
    <dbReference type="NCBI Taxonomy" id="697329"/>
    <lineage>
        <taxon>Bacteria</taxon>
        <taxon>Bacillati</taxon>
        <taxon>Bacillota</taxon>
        <taxon>Clostridia</taxon>
        <taxon>Eubacteriales</taxon>
        <taxon>Oscillospiraceae</taxon>
        <taxon>Ruminococcus</taxon>
    </lineage>
</organism>
<name>E6UEV3_RUMA7</name>
<dbReference type="RefSeq" id="WP_013499085.1">
    <property type="nucleotide sequence ID" value="NC_014833.1"/>
</dbReference>
<reference evidence="1 2" key="1">
    <citation type="journal article" date="2011" name="J. Bacteriol.">
        <title>Complete genome of the cellulolytic ruminal bacterium Ruminococcus albus 7.</title>
        <authorList>
            <person name="Suen G."/>
            <person name="Stevenson D.M."/>
            <person name="Bruce D.C."/>
            <person name="Chertkov O."/>
            <person name="Copeland A."/>
            <person name="Cheng J.F."/>
            <person name="Detter C."/>
            <person name="Detter J.C."/>
            <person name="Goodwin L.A."/>
            <person name="Han C.S."/>
            <person name="Hauser L.J."/>
            <person name="Ivanova N.N."/>
            <person name="Kyrpides N.C."/>
            <person name="Land M.L."/>
            <person name="Lapidus A."/>
            <person name="Lucas S."/>
            <person name="Ovchinnikova G."/>
            <person name="Pitluck S."/>
            <person name="Tapia R."/>
            <person name="Woyke T."/>
            <person name="Boyum J."/>
            <person name="Mead D."/>
            <person name="Weimer P.J."/>
        </authorList>
    </citation>
    <scope>NUCLEOTIDE SEQUENCE [LARGE SCALE GENOMIC DNA]</scope>
    <source>
        <strain evidence="2">ATCC 27210 / DSM 20455 / JCM 14654 / NCDO 2250 / 7</strain>
    </source>
</reference>
<sequence length="356" mass="42969">MLYGKEINEIRKLRKNNRSNFRLRMIEYQFAQGHISREQELDKAVKLVLDYIGEKVKSPDTLKILSESEMYAGIDTIQIKTDKEIEEEVIKQKDYVHNNKRKCLKDGRWLYVVNPDKFNDNIGIYKKSEYTKVFDEMMFNLELTARELSLSRVDFRFDFFDDNTFNKLWKLNNVLIALLSQKYNIKNRYASTDIISCERLTLRAQTQYFQIEYYHKRKQEPNGNVDTRLELRSCKMANNTDERKEFEKWKTKLLKILDSDLYKTLQEEKNNRLYERWKKEKTTYKNMSVYEFLSKYIDHFYTQEQLSDFFKWLGYKAPNTAASDYKRKKGFEPISMKLLTEYVNKIISSGERFFDS</sequence>
<dbReference type="eggNOG" id="ENOG5030M2N">
    <property type="taxonomic scope" value="Bacteria"/>
</dbReference>
<proteinExistence type="predicted"/>
<dbReference type="Proteomes" id="UP000006919">
    <property type="component" value="Chromosome"/>
</dbReference>
<gene>
    <name evidence="1" type="ordered locus">Rumal_2472</name>
</gene>
<evidence type="ECO:0000313" key="2">
    <source>
        <dbReference type="Proteomes" id="UP000006919"/>
    </source>
</evidence>
<evidence type="ECO:0000313" key="1">
    <source>
        <dbReference type="EMBL" id="ADU22952.1"/>
    </source>
</evidence>
<dbReference type="KEGG" id="ral:Rumal_2472"/>
<dbReference type="AlphaFoldDB" id="E6UEV3"/>
<protein>
    <submittedName>
        <fullName evidence="1">Uncharacterized protein</fullName>
    </submittedName>
</protein>
<dbReference type="HOGENOM" id="CLU_778194_0_0_9"/>